<dbReference type="Proteomes" id="UP000189911">
    <property type="component" value="Chromosome D"/>
</dbReference>
<dbReference type="PROSITE" id="PS00036">
    <property type="entry name" value="BZIP_BASIC"/>
    <property type="match status" value="1"/>
</dbReference>
<dbReference type="GO" id="GO:0006986">
    <property type="term" value="P:response to unfolded protein"/>
    <property type="evidence" value="ECO:0007669"/>
    <property type="project" value="UniProtKB-KW"/>
</dbReference>
<keyword evidence="4" id="KW-0238">DNA-binding</keyword>
<dbReference type="GO" id="GO:0045944">
    <property type="term" value="P:positive regulation of transcription by RNA polymerase II"/>
    <property type="evidence" value="ECO:0007669"/>
    <property type="project" value="InterPro"/>
</dbReference>
<keyword evidence="3" id="KW-0805">Transcription regulation</keyword>
<dbReference type="InterPro" id="IPR044280">
    <property type="entry name" value="Hac1/HY5"/>
</dbReference>
<keyword evidence="6" id="KW-0834">Unfolded protein response</keyword>
<proteinExistence type="inferred from homology"/>
<dbReference type="GO" id="GO:0000981">
    <property type="term" value="F:DNA-binding transcription factor activity, RNA polymerase II-specific"/>
    <property type="evidence" value="ECO:0007669"/>
    <property type="project" value="InterPro"/>
</dbReference>
<evidence type="ECO:0000256" key="4">
    <source>
        <dbReference type="ARBA" id="ARBA00023125"/>
    </source>
</evidence>
<protein>
    <submittedName>
        <fullName evidence="10">LANO_0D10198g1_1</fullName>
    </submittedName>
</protein>
<keyword evidence="11" id="KW-1185">Reference proteome</keyword>
<organism evidence="10 11">
    <name type="scientific">Lachancea nothofagi CBS 11611</name>
    <dbReference type="NCBI Taxonomy" id="1266666"/>
    <lineage>
        <taxon>Eukaryota</taxon>
        <taxon>Fungi</taxon>
        <taxon>Dikarya</taxon>
        <taxon>Ascomycota</taxon>
        <taxon>Saccharomycotina</taxon>
        <taxon>Saccharomycetes</taxon>
        <taxon>Saccharomycetales</taxon>
        <taxon>Saccharomycetaceae</taxon>
        <taxon>Lachancea</taxon>
    </lineage>
</organism>
<dbReference type="InterPro" id="IPR046347">
    <property type="entry name" value="bZIP_sf"/>
</dbReference>
<dbReference type="OrthoDB" id="674948at2759"/>
<comment type="subcellular location">
    <subcellularLocation>
        <location evidence="1">Nucleus</location>
    </subcellularLocation>
</comment>
<keyword evidence="5" id="KW-0804">Transcription</keyword>
<dbReference type="PANTHER" id="PTHR46714:SF6">
    <property type="entry name" value="TRANSCRIPTIONAL ACTIVATOR HAC1"/>
    <property type="match status" value="1"/>
</dbReference>
<accession>A0A1G4JKJ0</accession>
<keyword evidence="7" id="KW-0539">Nucleus</keyword>
<evidence type="ECO:0000313" key="10">
    <source>
        <dbReference type="EMBL" id="SCU90893.1"/>
    </source>
</evidence>
<evidence type="ECO:0000256" key="3">
    <source>
        <dbReference type="ARBA" id="ARBA00023015"/>
    </source>
</evidence>
<dbReference type="GO" id="GO:0003677">
    <property type="term" value="F:DNA binding"/>
    <property type="evidence" value="ECO:0007669"/>
    <property type="project" value="UniProtKB-KW"/>
</dbReference>
<evidence type="ECO:0000256" key="5">
    <source>
        <dbReference type="ARBA" id="ARBA00023163"/>
    </source>
</evidence>
<evidence type="ECO:0000256" key="7">
    <source>
        <dbReference type="ARBA" id="ARBA00023242"/>
    </source>
</evidence>
<feature type="region of interest" description="Disordered" evidence="8">
    <location>
        <begin position="15"/>
        <end position="37"/>
    </location>
</feature>
<evidence type="ECO:0000256" key="2">
    <source>
        <dbReference type="ARBA" id="ARBA00007163"/>
    </source>
</evidence>
<evidence type="ECO:0000256" key="8">
    <source>
        <dbReference type="SAM" id="MobiDB-lite"/>
    </source>
</evidence>
<reference evidence="11" key="1">
    <citation type="submission" date="2016-03" db="EMBL/GenBank/DDBJ databases">
        <authorList>
            <person name="Devillers Hugo."/>
        </authorList>
    </citation>
    <scope>NUCLEOTIDE SEQUENCE [LARGE SCALE GENOMIC DNA]</scope>
</reference>
<name>A0A1G4JKJ0_9SACH</name>
<feature type="region of interest" description="Disordered" evidence="8">
    <location>
        <begin position="112"/>
        <end position="139"/>
    </location>
</feature>
<dbReference type="PROSITE" id="PS50217">
    <property type="entry name" value="BZIP"/>
    <property type="match status" value="1"/>
</dbReference>
<dbReference type="AlphaFoldDB" id="A0A1G4JKJ0"/>
<dbReference type="PANTHER" id="PTHR46714">
    <property type="entry name" value="TRANSCRIPTIONAL ACTIVATOR HAC1"/>
    <property type="match status" value="1"/>
</dbReference>
<evidence type="ECO:0000313" key="11">
    <source>
        <dbReference type="Proteomes" id="UP000189911"/>
    </source>
</evidence>
<sequence>MINNSVSGPGLSVNDIPVDFKSTLPPRKRAKTKEEKEQRRIERILRNRRAAHQSREKKRLHLQHLERKAALLEQILSSKSVAQLVHSDRNLSTIYDEYQSLALAAADVDEMPVSEAHGSPESATGGHRTPESLPERSASLSASFPALASNQLKLTPQSNSSASSPAPSLAPDVCLKQEMEPHLVVADPLADSFEESSAPAEVTFDSSSILMSPNGVISTENDAGFELCNDLDVSNWNLLLTNDHDEYPPHSYDEDEYPVLDKTDNSWGLDSLRNPAVIKLLMRA</sequence>
<dbReference type="CDD" id="cd14710">
    <property type="entry name" value="bZIP_HAC1-like"/>
    <property type="match status" value="1"/>
</dbReference>
<dbReference type="EMBL" id="LT598448">
    <property type="protein sequence ID" value="SCU90893.1"/>
    <property type="molecule type" value="Genomic_DNA"/>
</dbReference>
<evidence type="ECO:0000256" key="1">
    <source>
        <dbReference type="ARBA" id="ARBA00004123"/>
    </source>
</evidence>
<evidence type="ECO:0000256" key="6">
    <source>
        <dbReference type="ARBA" id="ARBA00023230"/>
    </source>
</evidence>
<feature type="domain" description="BZIP" evidence="9">
    <location>
        <begin position="37"/>
        <end position="74"/>
    </location>
</feature>
<dbReference type="InterPro" id="IPR004827">
    <property type="entry name" value="bZIP"/>
</dbReference>
<dbReference type="SUPFAM" id="SSF57959">
    <property type="entry name" value="Leucine zipper domain"/>
    <property type="match status" value="1"/>
</dbReference>
<evidence type="ECO:0000259" key="9">
    <source>
        <dbReference type="PROSITE" id="PS50217"/>
    </source>
</evidence>
<gene>
    <name evidence="10" type="ORF">LANO_0D10198G</name>
</gene>
<dbReference type="GO" id="GO:0005634">
    <property type="term" value="C:nucleus"/>
    <property type="evidence" value="ECO:0007669"/>
    <property type="project" value="UniProtKB-SubCell"/>
</dbReference>
<comment type="similarity">
    <text evidence="2">Belongs to the bZIP family.</text>
</comment>
<dbReference type="Gene3D" id="1.20.5.170">
    <property type="match status" value="1"/>
</dbReference>